<keyword evidence="3 6" id="KW-0256">Endoplasmic reticulum</keyword>
<evidence type="ECO:0000256" key="1">
    <source>
        <dbReference type="ARBA" id="ARBA00004477"/>
    </source>
</evidence>
<dbReference type="GO" id="GO:0005789">
    <property type="term" value="C:endoplasmic reticulum membrane"/>
    <property type="evidence" value="ECO:0007669"/>
    <property type="project" value="UniProtKB-SubCell"/>
</dbReference>
<feature type="region of interest" description="Disordered" evidence="7">
    <location>
        <begin position="583"/>
        <end position="611"/>
    </location>
</feature>
<accession>A0A6J2V4E6</accession>
<feature type="compositionally biased region" description="Basic and acidic residues" evidence="7">
    <location>
        <begin position="660"/>
        <end position="669"/>
    </location>
</feature>
<feature type="region of interest" description="Disordered" evidence="7">
    <location>
        <begin position="345"/>
        <end position="405"/>
    </location>
</feature>
<dbReference type="AlphaFoldDB" id="A0A6J2V4E6"/>
<feature type="compositionally biased region" description="Low complexity" evidence="7">
    <location>
        <begin position="193"/>
        <end position="205"/>
    </location>
</feature>
<gene>
    <name evidence="10" type="primary">rtn4b</name>
</gene>
<reference evidence="10" key="1">
    <citation type="submission" date="2025-08" db="UniProtKB">
        <authorList>
            <consortium name="RefSeq"/>
        </authorList>
    </citation>
    <scope>IDENTIFICATION</scope>
</reference>
<feature type="region of interest" description="Disordered" evidence="7">
    <location>
        <begin position="233"/>
        <end position="333"/>
    </location>
</feature>
<keyword evidence="9" id="KW-1185">Reference proteome</keyword>
<feature type="region of interest" description="Disordered" evidence="7">
    <location>
        <begin position="40"/>
        <end position="129"/>
    </location>
</feature>
<dbReference type="FunFam" id="1.20.5.2480:FF:000001">
    <property type="entry name" value="Reticulon"/>
    <property type="match status" value="1"/>
</dbReference>
<dbReference type="InterPro" id="IPR003388">
    <property type="entry name" value="Reticulon"/>
</dbReference>
<dbReference type="InParanoid" id="A0A6J2V4E6"/>
<protein>
    <recommendedName>
        <fullName evidence="6">Reticulon</fullName>
    </recommendedName>
</protein>
<dbReference type="OrthoDB" id="567788at2759"/>
<dbReference type="InterPro" id="IPR046964">
    <property type="entry name" value="RTN1-4"/>
</dbReference>
<evidence type="ECO:0000256" key="2">
    <source>
        <dbReference type="ARBA" id="ARBA00022692"/>
    </source>
</evidence>
<evidence type="ECO:0000256" key="5">
    <source>
        <dbReference type="ARBA" id="ARBA00023136"/>
    </source>
</evidence>
<keyword evidence="4 6" id="KW-1133">Transmembrane helix</keyword>
<feature type="compositionally biased region" description="Low complexity" evidence="7">
    <location>
        <begin position="494"/>
        <end position="510"/>
    </location>
</feature>
<evidence type="ECO:0000256" key="6">
    <source>
        <dbReference type="RuleBase" id="RU210713"/>
    </source>
</evidence>
<feature type="compositionally biased region" description="Polar residues" evidence="7">
    <location>
        <begin position="50"/>
        <end position="62"/>
    </location>
</feature>
<evidence type="ECO:0000259" key="8">
    <source>
        <dbReference type="PROSITE" id="PS50845"/>
    </source>
</evidence>
<feature type="region of interest" description="Disordered" evidence="7">
    <location>
        <begin position="641"/>
        <end position="669"/>
    </location>
</feature>
<evidence type="ECO:0000313" key="10">
    <source>
        <dbReference type="RefSeq" id="XP_030627850.1"/>
    </source>
</evidence>
<feature type="region of interest" description="Disordered" evidence="7">
    <location>
        <begin position="1"/>
        <end position="27"/>
    </location>
</feature>
<organism evidence="9 10">
    <name type="scientific">Chanos chanos</name>
    <name type="common">Milkfish</name>
    <name type="synonym">Mugil chanos</name>
    <dbReference type="NCBI Taxonomy" id="29144"/>
    <lineage>
        <taxon>Eukaryota</taxon>
        <taxon>Metazoa</taxon>
        <taxon>Chordata</taxon>
        <taxon>Craniata</taxon>
        <taxon>Vertebrata</taxon>
        <taxon>Euteleostomi</taxon>
        <taxon>Actinopterygii</taxon>
        <taxon>Neopterygii</taxon>
        <taxon>Teleostei</taxon>
        <taxon>Ostariophysi</taxon>
        <taxon>Gonorynchiformes</taxon>
        <taxon>Chanidae</taxon>
        <taxon>Chanos</taxon>
    </lineage>
</organism>
<feature type="compositionally biased region" description="Polar residues" evidence="7">
    <location>
        <begin position="394"/>
        <end position="405"/>
    </location>
</feature>
<feature type="compositionally biased region" description="Basic and acidic residues" evidence="7">
    <location>
        <begin position="525"/>
        <end position="535"/>
    </location>
</feature>
<feature type="compositionally biased region" description="Polar residues" evidence="7">
    <location>
        <begin position="598"/>
        <end position="611"/>
    </location>
</feature>
<feature type="compositionally biased region" description="Basic and acidic residues" evidence="7">
    <location>
        <begin position="281"/>
        <end position="295"/>
    </location>
</feature>
<feature type="compositionally biased region" description="Basic and acidic residues" evidence="7">
    <location>
        <begin position="112"/>
        <end position="129"/>
    </location>
</feature>
<feature type="region of interest" description="Disordered" evidence="7">
    <location>
        <begin position="172"/>
        <end position="212"/>
    </location>
</feature>
<feature type="transmembrane region" description="Helical" evidence="6">
    <location>
        <begin position="700"/>
        <end position="732"/>
    </location>
</feature>
<feature type="compositionally biased region" description="Acidic residues" evidence="7">
    <location>
        <begin position="536"/>
        <end position="552"/>
    </location>
</feature>
<dbReference type="GO" id="GO:0030424">
    <property type="term" value="C:axon"/>
    <property type="evidence" value="ECO:0007669"/>
    <property type="project" value="TreeGrafter"/>
</dbReference>
<feature type="compositionally biased region" description="Basic and acidic residues" evidence="7">
    <location>
        <begin position="250"/>
        <end position="264"/>
    </location>
</feature>
<feature type="domain" description="Reticulon" evidence="8">
    <location>
        <begin position="680"/>
        <end position="867"/>
    </location>
</feature>
<dbReference type="PANTHER" id="PTHR45799:SF2">
    <property type="entry name" value="RETICULON-LIKE PROTEIN"/>
    <property type="match status" value="1"/>
</dbReference>
<evidence type="ECO:0000313" key="9">
    <source>
        <dbReference type="Proteomes" id="UP000504632"/>
    </source>
</evidence>
<keyword evidence="5 6" id="KW-0472">Membrane</keyword>
<proteinExistence type="predicted"/>
<comment type="subcellular location">
    <subcellularLocation>
        <location evidence="1 6">Endoplasmic reticulum membrane</location>
        <topology evidence="1 6">Multi-pass membrane protein</topology>
    </subcellularLocation>
</comment>
<dbReference type="GeneID" id="115810077"/>
<dbReference type="CTD" id="678586"/>
<evidence type="ECO:0000256" key="4">
    <source>
        <dbReference type="ARBA" id="ARBA00022989"/>
    </source>
</evidence>
<feature type="region of interest" description="Disordered" evidence="7">
    <location>
        <begin position="421"/>
        <end position="559"/>
    </location>
</feature>
<feature type="transmembrane region" description="Helical" evidence="6">
    <location>
        <begin position="809"/>
        <end position="830"/>
    </location>
</feature>
<dbReference type="PROSITE" id="PS50845">
    <property type="entry name" value="RETICULON"/>
    <property type="match status" value="1"/>
</dbReference>
<dbReference type="Gene3D" id="1.20.5.2480">
    <property type="match status" value="1"/>
</dbReference>
<feature type="compositionally biased region" description="Basic and acidic residues" evidence="7">
    <location>
        <begin position="421"/>
        <end position="439"/>
    </location>
</feature>
<feature type="compositionally biased region" description="Polar residues" evidence="7">
    <location>
        <begin position="1"/>
        <end position="13"/>
    </location>
</feature>
<evidence type="ECO:0000256" key="3">
    <source>
        <dbReference type="ARBA" id="ARBA00022824"/>
    </source>
</evidence>
<name>A0A6J2V4E6_CHACN</name>
<keyword evidence="2 6" id="KW-0812">Transmembrane</keyword>
<dbReference type="Proteomes" id="UP000504632">
    <property type="component" value="Chromosome 4"/>
</dbReference>
<sequence>MADTEQVSSTTANEVEEAPKVQELGTGDFIDNEAAVKVVEEETEMPSETLLHSGSTSKQLTELSAPPEEPQTVEVISAPEPEAPASVTSTVGDATEQLTKEEEEEVAVTSTHKADAVPETLDVKSEPEKKQIEELAEKVISLEAEVSEQVVSAAPVVETVITAPIVEPEETFKATAVEEPSAAPAKEPPSAPAPSYEPAVPSAPSQPLMQFSSEHWDSQFVASQANTKVSMDSFTKDTASRSASGVDPDMLSHSDDDFMFETKKNPFQGFSPVDNPSDGFSHLEETTTDSRRSKMSESPTPDLVQYSHEGEMLDDLLKESEKPFHSTSETIDSLRQQLIASDLFTSATKEDDNPAAPTSLPDILKSYPLNPEKLDSGSSEGSPDISPVHREGSDSPNAPFSMSANNPFAFNTKISLLKEMAEETEARAAENEKSDEKPASEQSFGSFDLVKETQPPLKIQEPLLGGQKDVSPPGQGSAQMVDRFECLNFPAGKAQEQSDSESPSADSLSPVLEAMARNPASFQVESEKKVPKEEPEATDEVSEQEVSSEEFEFVEKPPRGAIDEFLETLDNSKFSKASEMVLDNDDFASKSGQGEIKANTSEESQEKVNQSSYLLLTEPSDKASAQRGKAGLEVSDIPMPVSQPSVAHSPAAKTEVAEPVTEKKEEPKAVKTPNLNAEAVVDLLYWRDVKTTGVVFGASLLLLLSLSVCSIISVFSYVALALLSVTIIFRIYKGILQAIQKSDEGHPFKLYLDQDLALSEDLVHKYSDLALGRINSSIRELRRLFLVEDLVDSLKFAVFMWILTYVGALFNGLTLLILGLVSAFSLPIIYEKHQTQIDQYIALVNNQIKDIIGKIQAKVPGLKKKTE</sequence>
<dbReference type="PANTHER" id="PTHR45799">
    <property type="entry name" value="RETICULON-LIKE PROTEIN"/>
    <property type="match status" value="1"/>
</dbReference>
<dbReference type="Pfam" id="PF02453">
    <property type="entry name" value="Reticulon"/>
    <property type="match status" value="1"/>
</dbReference>
<feature type="compositionally biased region" description="Basic and acidic residues" evidence="7">
    <location>
        <begin position="308"/>
        <end position="324"/>
    </location>
</feature>
<evidence type="ECO:0000256" key="7">
    <source>
        <dbReference type="SAM" id="MobiDB-lite"/>
    </source>
</evidence>
<dbReference type="RefSeq" id="XP_030627850.1">
    <property type="nucleotide sequence ID" value="XM_030771990.1"/>
</dbReference>